<feature type="domain" description="Carboxylesterase type B" evidence="4">
    <location>
        <begin position="1"/>
        <end position="439"/>
    </location>
</feature>
<dbReference type="PRINTS" id="PR00878">
    <property type="entry name" value="CHOLNESTRASE"/>
</dbReference>
<dbReference type="Proteomes" id="UP000649617">
    <property type="component" value="Unassembled WGS sequence"/>
</dbReference>
<evidence type="ECO:0000313" key="5">
    <source>
        <dbReference type="EMBL" id="CAE7183878.1"/>
    </source>
</evidence>
<dbReference type="EC" id="3.1.1.-" evidence="3"/>
<evidence type="ECO:0000259" key="4">
    <source>
        <dbReference type="Pfam" id="PF00135"/>
    </source>
</evidence>
<dbReference type="InterPro" id="IPR019826">
    <property type="entry name" value="Carboxylesterase_B_AS"/>
</dbReference>
<dbReference type="SUPFAM" id="SSF53474">
    <property type="entry name" value="alpha/beta-Hydrolases"/>
    <property type="match status" value="1"/>
</dbReference>
<proteinExistence type="inferred from homology"/>
<accession>A0A812J199</accession>
<comment type="similarity">
    <text evidence="1 3">Belongs to the type-B carboxylesterase/lipase family.</text>
</comment>
<dbReference type="AlphaFoldDB" id="A0A812J199"/>
<dbReference type="Gene3D" id="3.40.50.1820">
    <property type="entry name" value="alpha/beta hydrolase"/>
    <property type="match status" value="1"/>
</dbReference>
<keyword evidence="2 3" id="KW-0378">Hydrolase</keyword>
<dbReference type="InterPro" id="IPR029058">
    <property type="entry name" value="AB_hydrolase_fold"/>
</dbReference>
<keyword evidence="6" id="KW-1185">Reference proteome</keyword>
<protein>
    <recommendedName>
        <fullName evidence="3">Carboxylic ester hydrolase</fullName>
        <ecNumber evidence="3">3.1.1.-</ecNumber>
    </recommendedName>
</protein>
<dbReference type="Pfam" id="PF00135">
    <property type="entry name" value="COesterase"/>
    <property type="match status" value="1"/>
</dbReference>
<dbReference type="OrthoDB" id="3200163at2759"/>
<dbReference type="InterPro" id="IPR002018">
    <property type="entry name" value="CarbesteraseB"/>
</dbReference>
<name>A0A812J199_SYMPI</name>
<evidence type="ECO:0000313" key="6">
    <source>
        <dbReference type="Proteomes" id="UP000649617"/>
    </source>
</evidence>
<comment type="caution">
    <text evidence="5">The sequence shown here is derived from an EMBL/GenBank/DDBJ whole genome shotgun (WGS) entry which is preliminary data.</text>
</comment>
<dbReference type="PANTHER" id="PTHR11559">
    <property type="entry name" value="CARBOXYLESTERASE"/>
    <property type="match status" value="1"/>
</dbReference>
<dbReference type="PROSITE" id="PS00122">
    <property type="entry name" value="CARBOXYLESTERASE_B_1"/>
    <property type="match status" value="1"/>
</dbReference>
<dbReference type="InterPro" id="IPR000997">
    <property type="entry name" value="Cholinesterase"/>
</dbReference>
<organism evidence="5 6">
    <name type="scientific">Symbiodinium pilosum</name>
    <name type="common">Dinoflagellate</name>
    <dbReference type="NCBI Taxonomy" id="2952"/>
    <lineage>
        <taxon>Eukaryota</taxon>
        <taxon>Sar</taxon>
        <taxon>Alveolata</taxon>
        <taxon>Dinophyceae</taxon>
        <taxon>Suessiales</taxon>
        <taxon>Symbiodiniaceae</taxon>
        <taxon>Symbiodinium</taxon>
    </lineage>
</organism>
<dbReference type="EMBL" id="CAJNIZ010001148">
    <property type="protein sequence ID" value="CAE7183878.1"/>
    <property type="molecule type" value="Genomic_DNA"/>
</dbReference>
<dbReference type="InterPro" id="IPR050309">
    <property type="entry name" value="Type-B_Carboxylest/Lipase"/>
</dbReference>
<evidence type="ECO:0000256" key="2">
    <source>
        <dbReference type="ARBA" id="ARBA00022801"/>
    </source>
</evidence>
<reference evidence="5" key="1">
    <citation type="submission" date="2021-02" db="EMBL/GenBank/DDBJ databases">
        <authorList>
            <person name="Dougan E. K."/>
            <person name="Rhodes N."/>
            <person name="Thang M."/>
            <person name="Chan C."/>
        </authorList>
    </citation>
    <scope>NUCLEOTIDE SEQUENCE</scope>
</reference>
<evidence type="ECO:0000256" key="1">
    <source>
        <dbReference type="ARBA" id="ARBA00005964"/>
    </source>
</evidence>
<dbReference type="GO" id="GO:0004104">
    <property type="term" value="F:cholinesterase activity"/>
    <property type="evidence" value="ECO:0007669"/>
    <property type="project" value="InterPro"/>
</dbReference>
<evidence type="ECO:0000256" key="3">
    <source>
        <dbReference type="RuleBase" id="RU361235"/>
    </source>
</evidence>
<gene>
    <name evidence="5" type="primary">CES2</name>
    <name evidence="5" type="ORF">SPIL2461_LOCUS1204</name>
</gene>
<sequence length="459" mass="49519">MVYNFGGGLCSGYAGNPYFNGSAFAIEHGVIVVTVSYRLGALGFLVSDDFDGPGNGGMNGIRDIAVALAWLNRFVPYFGGDPGRVTLFGQSSGSYATCTLSVAPIARGLFQRAILQSGPCFGGPPNRGWGPRNATYGQRITSEVMRALNVSTLQELRQVPAEKVQWPAYTMNDPSVAPYFSGYFEDPGLLPAPAETLWAAGMINPKSVIAGHNSKDGTAAFYGVAPTLGLVPGDKNQTLPADYEEAIRKVWGSQSMAVLQQYPLTRFEGSPQKAFLQVDADSMVICPAYQLLRGICAFVDTWSYEFAHYIPSRLRADGFGCSNGAELDVTPPRQSEYTKLFAMHGDEVKFVFGNEVGPDGLGPPNNRTICTFDSGERQLSKQMRAHWAAFATGARPLISWPRYNGTAAEAATLVFSDPAADGLGIAVQGGMHAADCDFWQKLWAEQRKSELSSTELTFV</sequence>